<organism evidence="1 2">
    <name type="scientific">Methylobacterium haplocladii</name>
    <dbReference type="NCBI Taxonomy" id="1176176"/>
    <lineage>
        <taxon>Bacteria</taxon>
        <taxon>Pseudomonadati</taxon>
        <taxon>Pseudomonadota</taxon>
        <taxon>Alphaproteobacteria</taxon>
        <taxon>Hyphomicrobiales</taxon>
        <taxon>Methylobacteriaceae</taxon>
        <taxon>Methylobacterium</taxon>
    </lineage>
</organism>
<dbReference type="EMBL" id="BJZT01000032">
    <property type="protein sequence ID" value="GEP00641.1"/>
    <property type="molecule type" value="Genomic_DNA"/>
</dbReference>
<protein>
    <submittedName>
        <fullName evidence="1">Uncharacterized protein</fullName>
    </submittedName>
</protein>
<keyword evidence="2" id="KW-1185">Reference proteome</keyword>
<comment type="caution">
    <text evidence="1">The sequence shown here is derived from an EMBL/GenBank/DDBJ whole genome shotgun (WGS) entry which is preliminary data.</text>
</comment>
<dbReference type="RefSeq" id="WP_238180451.1">
    <property type="nucleotide sequence ID" value="NZ_BPQN01000059.1"/>
</dbReference>
<accession>A0A512ISH9</accession>
<proteinExistence type="predicted"/>
<reference evidence="1 2" key="1">
    <citation type="submission" date="2019-07" db="EMBL/GenBank/DDBJ databases">
        <title>Whole genome shotgun sequence of Methylobacterium haplocladii NBRC 107714.</title>
        <authorList>
            <person name="Hosoyama A."/>
            <person name="Uohara A."/>
            <person name="Ohji S."/>
            <person name="Ichikawa N."/>
        </authorList>
    </citation>
    <scope>NUCLEOTIDE SEQUENCE [LARGE SCALE GENOMIC DNA]</scope>
    <source>
        <strain evidence="1 2">NBRC 107714</strain>
    </source>
</reference>
<name>A0A512ISH9_9HYPH</name>
<evidence type="ECO:0000313" key="1">
    <source>
        <dbReference type="EMBL" id="GEP00641.1"/>
    </source>
</evidence>
<sequence length="177" mass="19452">MSPLVMHNGRLANPLDSFAKALKAVSGKRGKTDADFEEMARIEFLGGLYVGDDGPCIPGELIEAVLIAAAKKNKRGMQAKAGILSDGNHRVEYHGPRGAEELWADDRFRLVAGVRVGQARVMRTRPIFREWSSEIFVDFLPGQLNRADVAGMVRTAGTIVGIGDWRPRFGRFTVETL</sequence>
<dbReference type="AlphaFoldDB" id="A0A512ISH9"/>
<evidence type="ECO:0000313" key="2">
    <source>
        <dbReference type="Proteomes" id="UP000321258"/>
    </source>
</evidence>
<gene>
    <name evidence="1" type="ORF">MHA02_30280</name>
</gene>
<dbReference type="Proteomes" id="UP000321258">
    <property type="component" value="Unassembled WGS sequence"/>
</dbReference>